<organism evidence="7 8">
    <name type="scientific">Cordyceps militaris (strain CM01)</name>
    <name type="common">Caterpillar fungus</name>
    <dbReference type="NCBI Taxonomy" id="983644"/>
    <lineage>
        <taxon>Eukaryota</taxon>
        <taxon>Fungi</taxon>
        <taxon>Dikarya</taxon>
        <taxon>Ascomycota</taxon>
        <taxon>Pezizomycotina</taxon>
        <taxon>Sordariomycetes</taxon>
        <taxon>Hypocreomycetidae</taxon>
        <taxon>Hypocreales</taxon>
        <taxon>Cordycipitaceae</taxon>
        <taxon>Cordyceps</taxon>
    </lineage>
</organism>
<dbReference type="RefSeq" id="XP_006667714.1">
    <property type="nucleotide sequence ID" value="XM_006667651.1"/>
</dbReference>
<dbReference type="EMBL" id="JH126400">
    <property type="protein sequence ID" value="EGX94228.1"/>
    <property type="molecule type" value="Genomic_DNA"/>
</dbReference>
<dbReference type="GO" id="GO:0016779">
    <property type="term" value="F:nucleotidyltransferase activity"/>
    <property type="evidence" value="ECO:0007669"/>
    <property type="project" value="UniProtKB-KW"/>
</dbReference>
<dbReference type="InterPro" id="IPR012317">
    <property type="entry name" value="Poly(ADP-ribose)pol_cat_dom"/>
</dbReference>
<dbReference type="GeneID" id="18164526"/>
<accession>G3JA58</accession>
<feature type="compositionally biased region" description="Polar residues" evidence="5">
    <location>
        <begin position="964"/>
        <end position="974"/>
    </location>
</feature>
<dbReference type="OrthoDB" id="109543at2759"/>
<feature type="domain" description="UBC core" evidence="6">
    <location>
        <begin position="1026"/>
        <end position="1198"/>
    </location>
</feature>
<dbReference type="InParanoid" id="G3JA58"/>
<evidence type="ECO:0000256" key="4">
    <source>
        <dbReference type="ARBA" id="ARBA00023027"/>
    </source>
</evidence>
<dbReference type="OMA" id="LVCHCKT"/>
<evidence type="ECO:0000313" key="7">
    <source>
        <dbReference type="EMBL" id="EGX94228.1"/>
    </source>
</evidence>
<dbReference type="Gene3D" id="3.10.110.10">
    <property type="entry name" value="Ubiquitin Conjugating Enzyme"/>
    <property type="match status" value="1"/>
</dbReference>
<dbReference type="SUPFAM" id="SSF54495">
    <property type="entry name" value="UBC-like"/>
    <property type="match status" value="1"/>
</dbReference>
<dbReference type="InterPro" id="IPR016135">
    <property type="entry name" value="UBQ-conjugating_enzyme/RWD"/>
</dbReference>
<dbReference type="PROSITE" id="PS50127">
    <property type="entry name" value="UBC_2"/>
    <property type="match status" value="1"/>
</dbReference>
<evidence type="ECO:0000256" key="3">
    <source>
        <dbReference type="ARBA" id="ARBA00022695"/>
    </source>
</evidence>
<dbReference type="SUPFAM" id="SSF56399">
    <property type="entry name" value="ADP-ribosylation"/>
    <property type="match status" value="1"/>
</dbReference>
<dbReference type="KEGG" id="cmt:CCM_02499"/>
<keyword evidence="2" id="KW-0808">Transferase</keyword>
<dbReference type="HOGENOM" id="CLU_003143_1_0_1"/>
<feature type="region of interest" description="Disordered" evidence="5">
    <location>
        <begin position="953"/>
        <end position="974"/>
    </location>
</feature>
<reference evidence="7 8" key="1">
    <citation type="journal article" date="2011" name="Genome Biol.">
        <title>Genome sequence of the insect pathogenic fungus Cordyceps militaris, a valued traditional Chinese medicine.</title>
        <authorList>
            <person name="Zheng P."/>
            <person name="Xia Y."/>
            <person name="Xiao G."/>
            <person name="Xiong C."/>
            <person name="Hu X."/>
            <person name="Zhang S."/>
            <person name="Zheng H."/>
            <person name="Huang Y."/>
            <person name="Zhou Y."/>
            <person name="Wang S."/>
            <person name="Zhao G.P."/>
            <person name="Liu X."/>
            <person name="St Leger R.J."/>
            <person name="Wang C."/>
        </authorList>
    </citation>
    <scope>NUCLEOTIDE SEQUENCE [LARGE SCALE GENOMIC DNA]</scope>
    <source>
        <strain evidence="7 8">CM01</strain>
    </source>
</reference>
<dbReference type="Gene3D" id="3.90.228.10">
    <property type="match status" value="1"/>
</dbReference>
<dbReference type="InterPro" id="IPR000608">
    <property type="entry name" value="UBC"/>
</dbReference>
<keyword evidence="4" id="KW-0520">NAD</keyword>
<keyword evidence="3" id="KW-0548">Nucleotidyltransferase</keyword>
<dbReference type="eggNOG" id="KOG0897">
    <property type="taxonomic scope" value="Eukaryota"/>
</dbReference>
<evidence type="ECO:0000256" key="1">
    <source>
        <dbReference type="ARBA" id="ARBA00022676"/>
    </source>
</evidence>
<evidence type="ECO:0000259" key="6">
    <source>
        <dbReference type="PROSITE" id="PS50127"/>
    </source>
</evidence>
<dbReference type="STRING" id="983644.G3JA58"/>
<dbReference type="VEuPathDB" id="FungiDB:CCM_02499"/>
<keyword evidence="8" id="KW-1185">Reference proteome</keyword>
<sequence length="1208" mass="134389">MPPLRFNADLSEAQDKQIHGVSDLVHGEESGNLKFTYRHDSLPEPVVVHMIAHDCMSYPKNSGFIVFSEFDNGADDLALRLDNLSQKNKWSSIEEAVRVISETITSSIEKGEDSPSENSEDQTWEIGSDHEEFDPMETSSDNGDHERMSDLMDVVRPLSPQALANLRTSLRKAQSAGIIVGIYPRLEDNSPEVISLSAPATCLGVAPSILESWGLKQTDNLVLLIKITSEYPNLDDLLRYSSRQNVLQFRFGRCQGEKPSAASIQSAYRDTKYSSKDNDIGNIVVENAKLPFELIRMSSSLEKLLNSDFIGLLRARRMHRTFWPHVQHIMSTIQLLSTAQNSVDQGIDVEFLKSQVDHVPWQSLEGLISQDGALDSAESFSLPLVAMQFALHRLANCTRYCMVCNSCLDQGSSAVKPYVCSKSLCLFQYLSLGLGSSIEHEIITSPYVVDMLICFFYTALSQNSCRELPDGLSIKAAYVNSQEAQRGYVTAVADMKARIIRDLDFSRLLDGHTEKPINEILRPGDRLVIIYREAEAPSALFPGVVVKSWCQLTAFVGGEWTFECYHVDRSAAGCTTSPPHYDLPIALLKGGNWHGVHLFGYWQNIDKFGDKERSLALLNILDGIPSVLDMRDYLVAQPGRRLASWSRLNASELAVLNWTVASNRSLLVQDDYVVTDPEISRGLPPVTSRNKTSLPGKTESAETANETWMQFRFVQGAPEREQRFEQKATQLLQVTKTPTIFAWHGSRLKNWHSIIRTGLDFSVTENGRASGDGVYFSSEMGTSMSYCARMWTTSQLCYARDCWAKSELQISSAIAVCELINCPSEFVSRSPHYVVSNLDWIQCRYLLVSTRPSSRAMTFACYEQKSHETPAYVLQDANASIRSCSQVIEIPIVAIPFDRRALQAREPPQTPTAAAKAAKAASSTESIAPSNFHYDVDDVQLYLGAEGVEDGLHSSTAKRRGSEGSDSSRCPQSFSKRHKLSLELLPTRNLAKPDQTRNPLTFDPENLNMKSLRLLGAPIWASTSKQAVRRLTMDLRDLHHRQTTLGDLSAGYYVHTDKSDNMFQWIVELFHFDPTLPLAGDMQRLGCPSVVLECRFGPNYPMTPPFVRVIRPQMVPFARGGGGHVTAGGAVCLELLTTSGWNPVVHIDNVLLQVHAALGEPERPARIDEAALGQDYGVAEAVEAFKRLAQTHQWGVPPDFALIAAPSW</sequence>
<evidence type="ECO:0000256" key="2">
    <source>
        <dbReference type="ARBA" id="ARBA00022679"/>
    </source>
</evidence>
<dbReference type="Pfam" id="PF00179">
    <property type="entry name" value="UQ_con"/>
    <property type="match status" value="1"/>
</dbReference>
<dbReference type="CDD" id="cd23802">
    <property type="entry name" value="UBCc_UBE2Q"/>
    <property type="match status" value="1"/>
</dbReference>
<keyword evidence="1" id="KW-0328">Glycosyltransferase</keyword>
<dbReference type="InterPro" id="IPR051838">
    <property type="entry name" value="ARTD_PARP"/>
</dbReference>
<evidence type="ECO:0000256" key="5">
    <source>
        <dbReference type="SAM" id="MobiDB-lite"/>
    </source>
</evidence>
<evidence type="ECO:0000313" key="8">
    <source>
        <dbReference type="Proteomes" id="UP000001610"/>
    </source>
</evidence>
<feature type="compositionally biased region" description="Acidic residues" evidence="5">
    <location>
        <begin position="114"/>
        <end position="123"/>
    </location>
</feature>
<dbReference type="Pfam" id="PF00644">
    <property type="entry name" value="PARP"/>
    <property type="match status" value="1"/>
</dbReference>
<dbReference type="AlphaFoldDB" id="G3JA58"/>
<dbReference type="Proteomes" id="UP000001610">
    <property type="component" value="Unassembled WGS sequence"/>
</dbReference>
<name>G3JA58_CORMM</name>
<dbReference type="GO" id="GO:0003950">
    <property type="term" value="F:NAD+ poly-ADP-ribosyltransferase activity"/>
    <property type="evidence" value="ECO:0007669"/>
    <property type="project" value="InterPro"/>
</dbReference>
<dbReference type="PANTHER" id="PTHR21328">
    <property type="entry name" value="POLY ADP-RIBOSE POLYMERASE FAMILY, MEMBER PARP"/>
    <property type="match status" value="1"/>
</dbReference>
<gene>
    <name evidence="7" type="ORF">CCM_02499</name>
</gene>
<dbReference type="SMART" id="SM00212">
    <property type="entry name" value="UBCc"/>
    <property type="match status" value="1"/>
</dbReference>
<protein>
    <submittedName>
        <fullName evidence="7">Ubiquitin-conjugating enzyme E2 Q2</fullName>
    </submittedName>
</protein>
<proteinExistence type="predicted"/>
<feature type="region of interest" description="Disordered" evidence="5">
    <location>
        <begin position="106"/>
        <end position="147"/>
    </location>
</feature>